<organism evidence="1">
    <name type="scientific">Arundo donax</name>
    <name type="common">Giant reed</name>
    <name type="synonym">Donax arundinaceus</name>
    <dbReference type="NCBI Taxonomy" id="35708"/>
    <lineage>
        <taxon>Eukaryota</taxon>
        <taxon>Viridiplantae</taxon>
        <taxon>Streptophyta</taxon>
        <taxon>Embryophyta</taxon>
        <taxon>Tracheophyta</taxon>
        <taxon>Spermatophyta</taxon>
        <taxon>Magnoliopsida</taxon>
        <taxon>Liliopsida</taxon>
        <taxon>Poales</taxon>
        <taxon>Poaceae</taxon>
        <taxon>PACMAD clade</taxon>
        <taxon>Arundinoideae</taxon>
        <taxon>Arundineae</taxon>
        <taxon>Arundo</taxon>
    </lineage>
</organism>
<sequence length="46" mass="5945">MMRKDHYSMYRHDIAIQLHWSMQIFFRKKKLRRLQFSRKITTFPSW</sequence>
<reference evidence="1" key="2">
    <citation type="journal article" date="2015" name="Data Brief">
        <title>Shoot transcriptome of the giant reed, Arundo donax.</title>
        <authorList>
            <person name="Barrero R.A."/>
            <person name="Guerrero F.D."/>
            <person name="Moolhuijzen P."/>
            <person name="Goolsby J.A."/>
            <person name="Tidwell J."/>
            <person name="Bellgard S.E."/>
            <person name="Bellgard M.I."/>
        </authorList>
    </citation>
    <scope>NUCLEOTIDE SEQUENCE</scope>
    <source>
        <tissue evidence="1">Shoot tissue taken approximately 20 cm above the soil surface</tissue>
    </source>
</reference>
<name>A0A0A9H7Q3_ARUDO</name>
<protein>
    <submittedName>
        <fullName evidence="1">Uncharacterized protein</fullName>
    </submittedName>
</protein>
<proteinExistence type="predicted"/>
<evidence type="ECO:0000313" key="1">
    <source>
        <dbReference type="EMBL" id="JAE33210.1"/>
    </source>
</evidence>
<reference evidence="1" key="1">
    <citation type="submission" date="2014-09" db="EMBL/GenBank/DDBJ databases">
        <authorList>
            <person name="Magalhaes I.L.F."/>
            <person name="Oliveira U."/>
            <person name="Santos F.R."/>
            <person name="Vidigal T.H.D.A."/>
            <person name="Brescovit A.D."/>
            <person name="Santos A.J."/>
        </authorList>
    </citation>
    <scope>NUCLEOTIDE SEQUENCE</scope>
    <source>
        <tissue evidence="1">Shoot tissue taken approximately 20 cm above the soil surface</tissue>
    </source>
</reference>
<accession>A0A0A9H7Q3</accession>
<dbReference type="AlphaFoldDB" id="A0A0A9H7Q3"/>
<dbReference type="EMBL" id="GBRH01164686">
    <property type="protein sequence ID" value="JAE33210.1"/>
    <property type="molecule type" value="Transcribed_RNA"/>
</dbReference>